<proteinExistence type="predicted"/>
<dbReference type="EMBL" id="FMZC01000006">
    <property type="protein sequence ID" value="SDD40027.1"/>
    <property type="molecule type" value="Genomic_DNA"/>
</dbReference>
<name>A0A1G6UHG4_9BURK</name>
<reference evidence="1 2" key="1">
    <citation type="submission" date="2016-10" db="EMBL/GenBank/DDBJ databases">
        <authorList>
            <person name="de Groot N.N."/>
        </authorList>
    </citation>
    <scope>NUCLEOTIDE SEQUENCE [LARGE SCALE GENOMIC DNA]</scope>
    <source>
        <strain evidence="1 2">DSM 16619</strain>
    </source>
</reference>
<accession>A0A1G6UHG4</accession>
<evidence type="ECO:0000313" key="2">
    <source>
        <dbReference type="Proteomes" id="UP000198781"/>
    </source>
</evidence>
<evidence type="ECO:0000313" key="1">
    <source>
        <dbReference type="EMBL" id="SDD40027.1"/>
    </source>
</evidence>
<dbReference type="Proteomes" id="UP000198781">
    <property type="component" value="Unassembled WGS sequence"/>
</dbReference>
<protein>
    <submittedName>
        <fullName evidence="1">Uncharacterized protein</fullName>
    </submittedName>
</protein>
<dbReference type="STRING" id="187868.SAMN05192589_10669"/>
<gene>
    <name evidence="1" type="ORF">SAMN05192589_10669</name>
</gene>
<dbReference type="RefSeq" id="WP_139160378.1">
    <property type="nucleotide sequence ID" value="NZ_FMZC01000006.1"/>
</dbReference>
<sequence length="61" mass="6766">MSAPFPTHLQVRVRRVLGVTAQAWGLAAPRESARVVPLTLAPPVPRRRRAMARAPFFAISY</sequence>
<keyword evidence="2" id="KW-1185">Reference proteome</keyword>
<dbReference type="AlphaFoldDB" id="A0A1G6UHG4"/>
<organism evidence="1 2">
    <name type="scientific">Paracidovorax valerianellae</name>
    <dbReference type="NCBI Taxonomy" id="187868"/>
    <lineage>
        <taxon>Bacteria</taxon>
        <taxon>Pseudomonadati</taxon>
        <taxon>Pseudomonadota</taxon>
        <taxon>Betaproteobacteria</taxon>
        <taxon>Burkholderiales</taxon>
        <taxon>Comamonadaceae</taxon>
        <taxon>Paracidovorax</taxon>
    </lineage>
</organism>